<feature type="chain" id="PRO_5039583662" description="Secreted protein" evidence="1">
    <location>
        <begin position="21"/>
        <end position="161"/>
    </location>
</feature>
<keyword evidence="3" id="KW-1185">Reference proteome</keyword>
<protein>
    <recommendedName>
        <fullName evidence="4">Secreted protein</fullName>
    </recommendedName>
</protein>
<dbReference type="OrthoDB" id="3431749at2"/>
<dbReference type="Proteomes" id="UP000256661">
    <property type="component" value="Unassembled WGS sequence"/>
</dbReference>
<accession>A0A3D9ST85</accession>
<comment type="caution">
    <text evidence="2">The sequence shown here is derived from an EMBL/GenBank/DDBJ whole genome shotgun (WGS) entry which is preliminary data.</text>
</comment>
<feature type="signal peptide" evidence="1">
    <location>
        <begin position="1"/>
        <end position="20"/>
    </location>
</feature>
<evidence type="ECO:0000313" key="2">
    <source>
        <dbReference type="EMBL" id="REE99008.1"/>
    </source>
</evidence>
<organism evidence="2 3">
    <name type="scientific">Thermomonospora umbrina</name>
    <dbReference type="NCBI Taxonomy" id="111806"/>
    <lineage>
        <taxon>Bacteria</taxon>
        <taxon>Bacillati</taxon>
        <taxon>Actinomycetota</taxon>
        <taxon>Actinomycetes</taxon>
        <taxon>Streptosporangiales</taxon>
        <taxon>Thermomonosporaceae</taxon>
        <taxon>Thermomonospora</taxon>
    </lineage>
</organism>
<keyword evidence="1" id="KW-0732">Signal</keyword>
<proteinExistence type="predicted"/>
<gene>
    <name evidence="2" type="ORF">DFJ69_4510</name>
</gene>
<reference evidence="2 3" key="1">
    <citation type="submission" date="2018-08" db="EMBL/GenBank/DDBJ databases">
        <title>Sequencing the genomes of 1000 actinobacteria strains.</title>
        <authorList>
            <person name="Klenk H.-P."/>
        </authorList>
    </citation>
    <scope>NUCLEOTIDE SEQUENCE [LARGE SCALE GENOMIC DNA]</scope>
    <source>
        <strain evidence="2 3">DSM 43927</strain>
    </source>
</reference>
<dbReference type="EMBL" id="QTTT01000001">
    <property type="protein sequence ID" value="REE99008.1"/>
    <property type="molecule type" value="Genomic_DNA"/>
</dbReference>
<evidence type="ECO:0000256" key="1">
    <source>
        <dbReference type="SAM" id="SignalP"/>
    </source>
</evidence>
<evidence type="ECO:0000313" key="3">
    <source>
        <dbReference type="Proteomes" id="UP000256661"/>
    </source>
</evidence>
<dbReference type="AlphaFoldDB" id="A0A3D9ST85"/>
<dbReference type="RefSeq" id="WP_116024382.1">
    <property type="nucleotide sequence ID" value="NZ_QTTT01000001.1"/>
</dbReference>
<name>A0A3D9ST85_9ACTN</name>
<sequence>MKQNISLGLAALALASGFTAVTGGTASAQSAARPCPPPAPTTTTRAAYDKKTVYQVPGRKIYLRTGKVRFFASDCGEWYHSRYGWATAKGHKGKYVRLEVDTNGNKIADAAYTRYLASNRDDGYWTTKRRLYGAKYMRACVVSRSSSGCSSGHTTSWWPVR</sequence>
<evidence type="ECO:0008006" key="4">
    <source>
        <dbReference type="Google" id="ProtNLM"/>
    </source>
</evidence>